<protein>
    <submittedName>
        <fullName evidence="2">Uncharacterized protein</fullName>
    </submittedName>
</protein>
<evidence type="ECO:0000313" key="2">
    <source>
        <dbReference type="EMBL" id="OAD81558.1"/>
    </source>
</evidence>
<evidence type="ECO:0000313" key="3">
    <source>
        <dbReference type="Proteomes" id="UP000077315"/>
    </source>
</evidence>
<feature type="transmembrane region" description="Helical" evidence="1">
    <location>
        <begin position="137"/>
        <end position="159"/>
    </location>
</feature>
<keyword evidence="3" id="KW-1185">Reference proteome</keyword>
<dbReference type="AlphaFoldDB" id="A0A167RFX7"/>
<reference evidence="3" key="1">
    <citation type="submission" date="2015-06" db="EMBL/GenBank/DDBJ databases">
        <title>Expansion of signal transduction pathways in fungi by whole-genome duplication.</title>
        <authorList>
            <consortium name="DOE Joint Genome Institute"/>
            <person name="Corrochano L.M."/>
            <person name="Kuo A."/>
            <person name="Marcet-Houben M."/>
            <person name="Polaino S."/>
            <person name="Salamov A."/>
            <person name="Villalobos J.M."/>
            <person name="Alvarez M.I."/>
            <person name="Avalos J."/>
            <person name="Benito E.P."/>
            <person name="Benoit I."/>
            <person name="Burger G."/>
            <person name="Camino L.P."/>
            <person name="Canovas D."/>
            <person name="Cerda-Olmedo E."/>
            <person name="Cheng J.-F."/>
            <person name="Dominguez A."/>
            <person name="Elias M."/>
            <person name="Eslava A.P."/>
            <person name="Glaser F."/>
            <person name="Grimwood J."/>
            <person name="Gutierrez G."/>
            <person name="Heitman J."/>
            <person name="Henrissat B."/>
            <person name="Iturriaga E.A."/>
            <person name="Lang B.F."/>
            <person name="Lavin J.L."/>
            <person name="Lee S."/>
            <person name="Li W."/>
            <person name="Lindquist E."/>
            <person name="Lopez-Garcia S."/>
            <person name="Luque E.M."/>
            <person name="Marcos A.T."/>
            <person name="Martin J."/>
            <person name="McCluskey K."/>
            <person name="Medina H.R."/>
            <person name="Miralles-Duran A."/>
            <person name="Miyazaki A."/>
            <person name="Munoz-Torres E."/>
            <person name="Oguiza J.A."/>
            <person name="Ohm R."/>
            <person name="Olmedo M."/>
            <person name="Orejas M."/>
            <person name="Ortiz-Castellanos L."/>
            <person name="Pisabarro A.G."/>
            <person name="Rodriguez-Romero J."/>
            <person name="Ruiz-Herrera J."/>
            <person name="Ruiz-Vazquez R."/>
            <person name="Sanz C."/>
            <person name="Schackwitz W."/>
            <person name="Schmutz J."/>
            <person name="Shahriari M."/>
            <person name="Shelest E."/>
            <person name="Silva-Franco F."/>
            <person name="Soanes D."/>
            <person name="Syed K."/>
            <person name="Tagua V.G."/>
            <person name="Talbot N.J."/>
            <person name="Thon M."/>
            <person name="De vries R.P."/>
            <person name="Wiebenga A."/>
            <person name="Yadav J.S."/>
            <person name="Braun E.L."/>
            <person name="Baker S."/>
            <person name="Garre V."/>
            <person name="Horwitz B."/>
            <person name="Torres-Martinez S."/>
            <person name="Idnurm A."/>
            <person name="Herrera-Estrella A."/>
            <person name="Gabaldon T."/>
            <person name="Grigoriev I.V."/>
        </authorList>
    </citation>
    <scope>NUCLEOTIDE SEQUENCE [LARGE SCALE GENOMIC DNA]</scope>
    <source>
        <strain evidence="3">NRRL 1555(-)</strain>
    </source>
</reference>
<keyword evidence="1" id="KW-0472">Membrane</keyword>
<dbReference type="InParanoid" id="A0A167RFX7"/>
<dbReference type="EMBL" id="KV440971">
    <property type="protein sequence ID" value="OAD81558.1"/>
    <property type="molecule type" value="Genomic_DNA"/>
</dbReference>
<dbReference type="GeneID" id="28995480"/>
<feature type="transmembrane region" description="Helical" evidence="1">
    <location>
        <begin position="179"/>
        <end position="199"/>
    </location>
</feature>
<accession>A0A167RFX7</accession>
<dbReference type="Proteomes" id="UP000077315">
    <property type="component" value="Unassembled WGS sequence"/>
</dbReference>
<dbReference type="RefSeq" id="XP_018299598.1">
    <property type="nucleotide sequence ID" value="XM_018434574.1"/>
</dbReference>
<proteinExistence type="predicted"/>
<keyword evidence="1" id="KW-1133">Transmembrane helix</keyword>
<keyword evidence="1" id="KW-0812">Transmembrane</keyword>
<sequence length="205" mass="23241">MLRRHAQQDIVRQYQSGSSFLVVEVMSNDNDMEIDFEDNVDGEDQVEAKHLPLFDVNSLFDSESKDEGVIEATLLDISGDKSDDIRENDSICNSANADYYQYWPVTMVFSMQQSLASPKLDIVNIIFTKLYNFCKCAIFFTSTCRLFSTVIASFAAFYISKYVVNFGSAVLLKFLNEVLAYFGQSFCLHLSINSVNFMTSLSDMT</sequence>
<organism evidence="2 3">
    <name type="scientific">Phycomyces blakesleeanus (strain ATCC 8743b / DSM 1359 / FGSC 10004 / NBRC 33097 / NRRL 1555)</name>
    <dbReference type="NCBI Taxonomy" id="763407"/>
    <lineage>
        <taxon>Eukaryota</taxon>
        <taxon>Fungi</taxon>
        <taxon>Fungi incertae sedis</taxon>
        <taxon>Mucoromycota</taxon>
        <taxon>Mucoromycotina</taxon>
        <taxon>Mucoromycetes</taxon>
        <taxon>Mucorales</taxon>
        <taxon>Phycomycetaceae</taxon>
        <taxon>Phycomyces</taxon>
    </lineage>
</organism>
<name>A0A167RFX7_PHYB8</name>
<gene>
    <name evidence="2" type="ORF">PHYBLDRAFT_162157</name>
</gene>
<dbReference type="VEuPathDB" id="FungiDB:PHYBLDRAFT_162157"/>
<evidence type="ECO:0000256" key="1">
    <source>
        <dbReference type="SAM" id="Phobius"/>
    </source>
</evidence>